<keyword evidence="7 9" id="KW-0067">ATP-binding</keyword>
<evidence type="ECO:0000256" key="2">
    <source>
        <dbReference type="ARBA" id="ARBA00008420"/>
    </source>
</evidence>
<evidence type="ECO:0000256" key="4">
    <source>
        <dbReference type="ARBA" id="ARBA00022679"/>
    </source>
</evidence>
<dbReference type="GO" id="GO:0005524">
    <property type="term" value="F:ATP binding"/>
    <property type="evidence" value="ECO:0007669"/>
    <property type="project" value="UniProtKB-KW"/>
</dbReference>
<comment type="pathway">
    <text evidence="1">Carbohydrate acid metabolism.</text>
</comment>
<dbReference type="EC" id="2.7.1.12" evidence="3 9"/>
<comment type="similarity">
    <text evidence="2 9">Belongs to the gluconokinase GntK/GntV family.</text>
</comment>
<keyword evidence="4 9" id="KW-0808">Transferase</keyword>
<proteinExistence type="inferred from homology"/>
<keyword evidence="5 9" id="KW-0547">Nucleotide-binding</keyword>
<evidence type="ECO:0000256" key="7">
    <source>
        <dbReference type="ARBA" id="ARBA00022840"/>
    </source>
</evidence>
<accession>A0A172UNR8</accession>
<gene>
    <name evidence="10" type="ORF">A7U43_16460</name>
</gene>
<name>A0A172UNR8_9MYCO</name>
<keyword evidence="6 9" id="KW-0418">Kinase</keyword>
<evidence type="ECO:0000256" key="5">
    <source>
        <dbReference type="ARBA" id="ARBA00022741"/>
    </source>
</evidence>
<dbReference type="InterPro" id="IPR027417">
    <property type="entry name" value="P-loop_NTPase"/>
</dbReference>
<dbReference type="SUPFAM" id="SSF52540">
    <property type="entry name" value="P-loop containing nucleoside triphosphate hydrolases"/>
    <property type="match status" value="1"/>
</dbReference>
<protein>
    <recommendedName>
        <fullName evidence="3 9">Gluconokinase</fullName>
        <ecNumber evidence="3 9">2.7.1.12</ecNumber>
    </recommendedName>
</protein>
<comment type="catalytic activity">
    <reaction evidence="8 9">
        <text>D-gluconate + ATP = 6-phospho-D-gluconate + ADP + H(+)</text>
        <dbReference type="Rhea" id="RHEA:19433"/>
        <dbReference type="ChEBI" id="CHEBI:15378"/>
        <dbReference type="ChEBI" id="CHEBI:18391"/>
        <dbReference type="ChEBI" id="CHEBI:30616"/>
        <dbReference type="ChEBI" id="CHEBI:58759"/>
        <dbReference type="ChEBI" id="CHEBI:456216"/>
        <dbReference type="EC" id="2.7.1.12"/>
    </reaction>
</comment>
<evidence type="ECO:0000256" key="8">
    <source>
        <dbReference type="ARBA" id="ARBA00048090"/>
    </source>
</evidence>
<dbReference type="Proteomes" id="UP000077143">
    <property type="component" value="Chromosome"/>
</dbReference>
<dbReference type="NCBIfam" id="TIGR01313">
    <property type="entry name" value="therm_gnt_kin"/>
    <property type="match status" value="1"/>
</dbReference>
<dbReference type="EMBL" id="CP015596">
    <property type="protein sequence ID" value="ANE80683.1"/>
    <property type="molecule type" value="Genomic_DNA"/>
</dbReference>
<dbReference type="GO" id="GO:0005737">
    <property type="term" value="C:cytoplasm"/>
    <property type="evidence" value="ECO:0007669"/>
    <property type="project" value="TreeGrafter"/>
</dbReference>
<evidence type="ECO:0000256" key="3">
    <source>
        <dbReference type="ARBA" id="ARBA00012054"/>
    </source>
</evidence>
<dbReference type="CDD" id="cd02021">
    <property type="entry name" value="GntK"/>
    <property type="match status" value="1"/>
</dbReference>
<keyword evidence="11" id="KW-1185">Reference proteome</keyword>
<dbReference type="GO" id="GO:0046316">
    <property type="term" value="F:gluconokinase activity"/>
    <property type="evidence" value="ECO:0007669"/>
    <property type="project" value="UniProtKB-EC"/>
</dbReference>
<evidence type="ECO:0000256" key="9">
    <source>
        <dbReference type="RuleBase" id="RU363066"/>
    </source>
</evidence>
<dbReference type="InterPro" id="IPR006001">
    <property type="entry name" value="Therm_gnt_kin"/>
</dbReference>
<reference evidence="10 11" key="1">
    <citation type="submission" date="2016-05" db="EMBL/GenBank/DDBJ databases">
        <title>Complete genome sequence of a phthalic acid esters degrading Mycobacterium sp. YC-RL4.</title>
        <authorList>
            <person name="Ren L."/>
            <person name="Fan S."/>
            <person name="Ruth N."/>
            <person name="Jia Y."/>
            <person name="Wang J."/>
            <person name="Qiao C."/>
        </authorList>
    </citation>
    <scope>NUCLEOTIDE SEQUENCE [LARGE SCALE GENOMIC DNA]</scope>
    <source>
        <strain evidence="10 11">YC-RL4</strain>
    </source>
</reference>
<evidence type="ECO:0000313" key="11">
    <source>
        <dbReference type="Proteomes" id="UP000077143"/>
    </source>
</evidence>
<organism evidence="10 11">
    <name type="scientific">Mycobacterium adipatum</name>
    <dbReference type="NCBI Taxonomy" id="1682113"/>
    <lineage>
        <taxon>Bacteria</taxon>
        <taxon>Bacillati</taxon>
        <taxon>Actinomycetota</taxon>
        <taxon>Actinomycetes</taxon>
        <taxon>Mycobacteriales</taxon>
        <taxon>Mycobacteriaceae</taxon>
        <taxon>Mycobacterium</taxon>
    </lineage>
</organism>
<dbReference type="PANTHER" id="PTHR43442">
    <property type="entry name" value="GLUCONOKINASE-RELATED"/>
    <property type="match status" value="1"/>
</dbReference>
<evidence type="ECO:0000256" key="6">
    <source>
        <dbReference type="ARBA" id="ARBA00022777"/>
    </source>
</evidence>
<evidence type="ECO:0000313" key="10">
    <source>
        <dbReference type="EMBL" id="ANE80683.1"/>
    </source>
</evidence>
<sequence length="150" mass="16403">MGAALAQRLRIPFADADDFHPPANIAKMTAGEALDDGDRLPWLESIGEWLAEHCATGGVMSCSALKRRYREQLRRHCPGVQFLHLSGTPEMIGARQASRPGHFMPASLLASQFDTLEPLADDEAGVTIDVDQSIDSIIDNYVTQTRLELG</sequence>
<evidence type="ECO:0000256" key="1">
    <source>
        <dbReference type="ARBA" id="ARBA00004761"/>
    </source>
</evidence>
<dbReference type="KEGG" id="madi:A7U43_16460"/>
<dbReference type="Gene3D" id="3.40.50.300">
    <property type="entry name" value="P-loop containing nucleotide triphosphate hydrolases"/>
    <property type="match status" value="1"/>
</dbReference>
<dbReference type="AlphaFoldDB" id="A0A172UNR8"/>
<dbReference type="STRING" id="1682113.A7U43_16460"/>
<dbReference type="GO" id="GO:0005975">
    <property type="term" value="P:carbohydrate metabolic process"/>
    <property type="evidence" value="ECO:0007669"/>
    <property type="project" value="InterPro"/>
</dbReference>
<dbReference type="PANTHER" id="PTHR43442:SF3">
    <property type="entry name" value="GLUCONOKINASE-RELATED"/>
    <property type="match status" value="1"/>
</dbReference>